<accession>A0A9P7E1I3</accession>
<dbReference type="Pfam" id="PF18759">
    <property type="entry name" value="Plavaka"/>
    <property type="match status" value="1"/>
</dbReference>
<keyword evidence="2" id="KW-1185">Reference proteome</keyword>
<feature type="non-terminal residue" evidence="1">
    <location>
        <position position="135"/>
    </location>
</feature>
<dbReference type="OrthoDB" id="2688393at2759"/>
<gene>
    <name evidence="1" type="ORF">BJ212DRAFT_1280770</name>
</gene>
<evidence type="ECO:0000313" key="2">
    <source>
        <dbReference type="Proteomes" id="UP000807769"/>
    </source>
</evidence>
<proteinExistence type="predicted"/>
<dbReference type="Proteomes" id="UP000807769">
    <property type="component" value="Unassembled WGS sequence"/>
</dbReference>
<name>A0A9P7E1I3_9AGAM</name>
<comment type="caution">
    <text evidence="1">The sequence shown here is derived from an EMBL/GenBank/DDBJ whole genome shotgun (WGS) entry which is preliminary data.</text>
</comment>
<dbReference type="GeneID" id="64625594"/>
<dbReference type="InterPro" id="IPR041078">
    <property type="entry name" value="Plavaka"/>
</dbReference>
<reference evidence="1" key="1">
    <citation type="journal article" date="2020" name="New Phytol.">
        <title>Comparative genomics reveals dynamic genome evolution in host specialist ectomycorrhizal fungi.</title>
        <authorList>
            <person name="Lofgren L.A."/>
            <person name="Nguyen N.H."/>
            <person name="Vilgalys R."/>
            <person name="Ruytinx J."/>
            <person name="Liao H.L."/>
            <person name="Branco S."/>
            <person name="Kuo A."/>
            <person name="LaButti K."/>
            <person name="Lipzen A."/>
            <person name="Andreopoulos W."/>
            <person name="Pangilinan J."/>
            <person name="Riley R."/>
            <person name="Hundley H."/>
            <person name="Na H."/>
            <person name="Barry K."/>
            <person name="Grigoriev I.V."/>
            <person name="Stajich J.E."/>
            <person name="Kennedy P.G."/>
        </authorList>
    </citation>
    <scope>NUCLEOTIDE SEQUENCE</scope>
    <source>
        <strain evidence="1">MN1</strain>
    </source>
</reference>
<evidence type="ECO:0000313" key="1">
    <source>
        <dbReference type="EMBL" id="KAG1808441.1"/>
    </source>
</evidence>
<sequence>LFFYMQQLPGCRPKWQCMKLKLKGYKSEQPIHLIWRDRLEVTKQLFTNPIYARHMCYDPHHIYQGQEHQFREFWTSDDAWKIQDQLPEGATIVPIIAASDKTPVTRHTGGLEMHPLFLTIGNIQADVHMKATLEV</sequence>
<dbReference type="AlphaFoldDB" id="A0A9P7E1I3"/>
<organism evidence="1 2">
    <name type="scientific">Suillus subaureus</name>
    <dbReference type="NCBI Taxonomy" id="48587"/>
    <lineage>
        <taxon>Eukaryota</taxon>
        <taxon>Fungi</taxon>
        <taxon>Dikarya</taxon>
        <taxon>Basidiomycota</taxon>
        <taxon>Agaricomycotina</taxon>
        <taxon>Agaricomycetes</taxon>
        <taxon>Agaricomycetidae</taxon>
        <taxon>Boletales</taxon>
        <taxon>Suillineae</taxon>
        <taxon>Suillaceae</taxon>
        <taxon>Suillus</taxon>
    </lineage>
</organism>
<dbReference type="RefSeq" id="XP_041188656.1">
    <property type="nucleotide sequence ID" value="XM_041331577.1"/>
</dbReference>
<dbReference type="EMBL" id="JABBWG010000038">
    <property type="protein sequence ID" value="KAG1808441.1"/>
    <property type="molecule type" value="Genomic_DNA"/>
</dbReference>
<protein>
    <submittedName>
        <fullName evidence="1">Uncharacterized protein</fullName>
    </submittedName>
</protein>